<dbReference type="Proteomes" id="UP000688137">
    <property type="component" value="Unassembled WGS sequence"/>
</dbReference>
<evidence type="ECO:0000313" key="3">
    <source>
        <dbReference type="EMBL" id="CAD8077686.1"/>
    </source>
</evidence>
<organism evidence="3 4">
    <name type="scientific">Paramecium primaurelia</name>
    <dbReference type="NCBI Taxonomy" id="5886"/>
    <lineage>
        <taxon>Eukaryota</taxon>
        <taxon>Sar</taxon>
        <taxon>Alveolata</taxon>
        <taxon>Ciliophora</taxon>
        <taxon>Intramacronucleata</taxon>
        <taxon>Oligohymenophorea</taxon>
        <taxon>Peniculida</taxon>
        <taxon>Parameciidae</taxon>
        <taxon>Paramecium</taxon>
    </lineage>
</organism>
<accession>A0A8S1MLF5</accession>
<evidence type="ECO:0008006" key="5">
    <source>
        <dbReference type="Google" id="ProtNLM"/>
    </source>
</evidence>
<keyword evidence="2" id="KW-1133">Transmembrane helix</keyword>
<sequence>MLFSISPQPPFQIHHRKQTTFQIINMVDHPILFRFKNDNLLRIMPSYGMIAPNERKLISVTNKTSQFDIDVLLEAINYVEEYLDMLEYSNPQLWVEKQPGVLSTQICSIRMNINTDSSSTQQSDKKQTFEEVMKQEPMQLQRSQHTFSRLQEQIVHKNSLDGQESRTSNIFNNNPSISPILQDASRLSANMSRDVKQPTFFTEAYEIPQEPIEKFQDKMDPEQSYNNEPYESGNFRCNDEERSNHEVSGIRSQTSIMKVEQAQLISTLKQKEQQILKQIDQIKTSKDQLNDELEKLKFKAMFKNKDNNKQDQQILIGHLLIVSVICLILGALLKKIQQLF</sequence>
<evidence type="ECO:0000256" key="1">
    <source>
        <dbReference type="SAM" id="Coils"/>
    </source>
</evidence>
<gene>
    <name evidence="3" type="ORF">PPRIM_AZ9-3.1.T0580237</name>
</gene>
<dbReference type="AlphaFoldDB" id="A0A8S1MLF5"/>
<feature type="transmembrane region" description="Helical" evidence="2">
    <location>
        <begin position="314"/>
        <end position="333"/>
    </location>
</feature>
<evidence type="ECO:0000313" key="4">
    <source>
        <dbReference type="Proteomes" id="UP000688137"/>
    </source>
</evidence>
<keyword evidence="2" id="KW-0472">Membrane</keyword>
<feature type="coiled-coil region" evidence="1">
    <location>
        <begin position="268"/>
        <end position="306"/>
    </location>
</feature>
<keyword evidence="1" id="KW-0175">Coiled coil</keyword>
<dbReference type="OMA" id="CNDEERS"/>
<name>A0A8S1MLF5_PARPR</name>
<dbReference type="EMBL" id="CAJJDM010000059">
    <property type="protein sequence ID" value="CAD8077686.1"/>
    <property type="molecule type" value="Genomic_DNA"/>
</dbReference>
<comment type="caution">
    <text evidence="3">The sequence shown here is derived from an EMBL/GenBank/DDBJ whole genome shotgun (WGS) entry which is preliminary data.</text>
</comment>
<keyword evidence="2" id="KW-0812">Transmembrane</keyword>
<protein>
    <recommendedName>
        <fullName evidence="5">MSP domain-containing protein</fullName>
    </recommendedName>
</protein>
<evidence type="ECO:0000256" key="2">
    <source>
        <dbReference type="SAM" id="Phobius"/>
    </source>
</evidence>
<reference evidence="3" key="1">
    <citation type="submission" date="2021-01" db="EMBL/GenBank/DDBJ databases">
        <authorList>
            <consortium name="Genoscope - CEA"/>
            <person name="William W."/>
        </authorList>
    </citation>
    <scope>NUCLEOTIDE SEQUENCE</scope>
</reference>
<keyword evidence="4" id="KW-1185">Reference proteome</keyword>
<proteinExistence type="predicted"/>